<dbReference type="InterPro" id="IPR002477">
    <property type="entry name" value="Peptidoglycan-bd-like"/>
</dbReference>
<sequence>MKHALAAAAALTILAGPAFAQTCGGDFNAWLDGMRAEAQTAGVGERGLEALAGVQMDTRVLSRDRAQGVFAQNFIEFSSRMVSGYRLKQGAANLKKYADVFARAEAEHGVPGPVIAAFWALETDFGAVQGDFHTLSALATLAHDCRRPELFRPQVVPLLTLIDRGVLPADVQGAWAGELGQTQILPSDYLEKGRDGDGDGLVDLRNDPADVIMTTANFLKSMGWRAGEPWMQEVRVPAEMDWADSGRENQHPRSHWAAAGVTARDGSPLPSDGQPSSLVLPMGRKGPAFLIYPNFDVYLEWNQSFVYTLTAGHLAARFAGEPAYDKRNPDRALTIEEMKQLQEKLAARGHDVGKIDGVLGTGTRTALQKVQAELGLPADGWPTQQLLVLL</sequence>
<evidence type="ECO:0000313" key="5">
    <source>
        <dbReference type="Proteomes" id="UP000193083"/>
    </source>
</evidence>
<feature type="domain" description="Peptidoglycan binding-like" evidence="2">
    <location>
        <begin position="336"/>
        <end position="388"/>
    </location>
</feature>
<evidence type="ECO:0000256" key="1">
    <source>
        <dbReference type="SAM" id="SignalP"/>
    </source>
</evidence>
<dbReference type="GO" id="GO:0008933">
    <property type="term" value="F:peptidoglycan lytic transglycosylase activity"/>
    <property type="evidence" value="ECO:0007669"/>
    <property type="project" value="TreeGrafter"/>
</dbReference>
<dbReference type="AlphaFoldDB" id="A0A1X7PHM2"/>
<protein>
    <submittedName>
        <fullName evidence="4">Lytic murein transglycosylase</fullName>
    </submittedName>
</protein>
<gene>
    <name evidence="4" type="ORF">SAMN02982922_4120</name>
</gene>
<organism evidence="4 5">
    <name type="scientific">Mesorhizobium australicum</name>
    <dbReference type="NCBI Taxonomy" id="536018"/>
    <lineage>
        <taxon>Bacteria</taxon>
        <taxon>Pseudomonadati</taxon>
        <taxon>Pseudomonadota</taxon>
        <taxon>Alphaproteobacteria</taxon>
        <taxon>Hyphomicrobiales</taxon>
        <taxon>Phyllobacteriaceae</taxon>
        <taxon>Mesorhizobium</taxon>
    </lineage>
</organism>
<dbReference type="GO" id="GO:0009253">
    <property type="term" value="P:peptidoglycan catabolic process"/>
    <property type="evidence" value="ECO:0007669"/>
    <property type="project" value="TreeGrafter"/>
</dbReference>
<dbReference type="Gene3D" id="1.10.101.10">
    <property type="entry name" value="PGBD-like superfamily/PGBD"/>
    <property type="match status" value="1"/>
</dbReference>
<dbReference type="RefSeq" id="WP_085465847.1">
    <property type="nucleotide sequence ID" value="NZ_FXBL01000004.1"/>
</dbReference>
<feature type="domain" description="Transglycosylase SLT" evidence="3">
    <location>
        <begin position="27"/>
        <end position="315"/>
    </location>
</feature>
<feature type="signal peptide" evidence="1">
    <location>
        <begin position="1"/>
        <end position="20"/>
    </location>
</feature>
<keyword evidence="5" id="KW-1185">Reference proteome</keyword>
<evidence type="ECO:0000259" key="2">
    <source>
        <dbReference type="Pfam" id="PF01471"/>
    </source>
</evidence>
<proteinExistence type="predicted"/>
<dbReference type="Gene3D" id="1.10.8.350">
    <property type="entry name" value="Bacterial muramidase"/>
    <property type="match status" value="1"/>
</dbReference>
<dbReference type="EMBL" id="FXBL01000004">
    <property type="protein sequence ID" value="SMH50307.1"/>
    <property type="molecule type" value="Genomic_DNA"/>
</dbReference>
<dbReference type="InterPro" id="IPR043426">
    <property type="entry name" value="MltB-like"/>
</dbReference>
<dbReference type="InterPro" id="IPR011970">
    <property type="entry name" value="MltB_2"/>
</dbReference>
<dbReference type="NCBIfam" id="TIGR02283">
    <property type="entry name" value="MltB_2"/>
    <property type="match status" value="1"/>
</dbReference>
<keyword evidence="1" id="KW-0732">Signal</keyword>
<dbReference type="PANTHER" id="PTHR30163">
    <property type="entry name" value="MEMBRANE-BOUND LYTIC MUREIN TRANSGLYCOSYLASE B"/>
    <property type="match status" value="1"/>
</dbReference>
<dbReference type="OrthoDB" id="9808544at2"/>
<dbReference type="Proteomes" id="UP000193083">
    <property type="component" value="Unassembled WGS sequence"/>
</dbReference>
<dbReference type="Gene3D" id="1.10.530.10">
    <property type="match status" value="1"/>
</dbReference>
<name>A0A1X7PHM2_9HYPH</name>
<dbReference type="InterPro" id="IPR031304">
    <property type="entry name" value="SLT_2"/>
</dbReference>
<dbReference type="InterPro" id="IPR023346">
    <property type="entry name" value="Lysozyme-like_dom_sf"/>
</dbReference>
<evidence type="ECO:0000259" key="3">
    <source>
        <dbReference type="Pfam" id="PF13406"/>
    </source>
</evidence>
<reference evidence="4 5" key="1">
    <citation type="submission" date="2017-04" db="EMBL/GenBank/DDBJ databases">
        <authorList>
            <person name="Afonso C.L."/>
            <person name="Miller P.J."/>
            <person name="Scott M.A."/>
            <person name="Spackman E."/>
            <person name="Goraichik I."/>
            <person name="Dimitrov K.M."/>
            <person name="Suarez D.L."/>
            <person name="Swayne D.E."/>
        </authorList>
    </citation>
    <scope>NUCLEOTIDE SEQUENCE [LARGE SCALE GENOMIC DNA]</scope>
    <source>
        <strain evidence="4 5">B5P</strain>
    </source>
</reference>
<dbReference type="Pfam" id="PF01471">
    <property type="entry name" value="PG_binding_1"/>
    <property type="match status" value="1"/>
</dbReference>
<dbReference type="InterPro" id="IPR036365">
    <property type="entry name" value="PGBD-like_sf"/>
</dbReference>
<dbReference type="Pfam" id="PF13406">
    <property type="entry name" value="SLT_2"/>
    <property type="match status" value="1"/>
</dbReference>
<dbReference type="InterPro" id="IPR036366">
    <property type="entry name" value="PGBDSf"/>
</dbReference>
<dbReference type="SUPFAM" id="SSF53955">
    <property type="entry name" value="Lysozyme-like"/>
    <property type="match status" value="1"/>
</dbReference>
<feature type="chain" id="PRO_5013141029" evidence="1">
    <location>
        <begin position="21"/>
        <end position="390"/>
    </location>
</feature>
<evidence type="ECO:0000313" key="4">
    <source>
        <dbReference type="EMBL" id="SMH50307.1"/>
    </source>
</evidence>
<accession>A0A1X7PHM2</accession>
<dbReference type="SUPFAM" id="SSF47090">
    <property type="entry name" value="PGBD-like"/>
    <property type="match status" value="1"/>
</dbReference>
<dbReference type="PANTHER" id="PTHR30163:SF8">
    <property type="entry name" value="LYTIC MUREIN TRANSGLYCOSYLASE"/>
    <property type="match status" value="1"/>
</dbReference>